<dbReference type="AlphaFoldDB" id="A0A1G1XXY5"/>
<organism evidence="2 3">
    <name type="scientific">Candidatus Buchananbacteria bacterium RIFCSPHIGHO2_01_FULL_39_14</name>
    <dbReference type="NCBI Taxonomy" id="1797532"/>
    <lineage>
        <taxon>Bacteria</taxon>
        <taxon>Candidatus Buchananiibacteriota</taxon>
    </lineage>
</organism>
<evidence type="ECO:0000313" key="2">
    <source>
        <dbReference type="EMBL" id="OGY44983.1"/>
    </source>
</evidence>
<evidence type="ECO:0000313" key="3">
    <source>
        <dbReference type="Proteomes" id="UP000178930"/>
    </source>
</evidence>
<keyword evidence="1" id="KW-1133">Transmembrane helix</keyword>
<reference evidence="2 3" key="1">
    <citation type="journal article" date="2016" name="Nat. Commun.">
        <title>Thousands of microbial genomes shed light on interconnected biogeochemical processes in an aquifer system.</title>
        <authorList>
            <person name="Anantharaman K."/>
            <person name="Brown C.T."/>
            <person name="Hug L.A."/>
            <person name="Sharon I."/>
            <person name="Castelle C.J."/>
            <person name="Probst A.J."/>
            <person name="Thomas B.C."/>
            <person name="Singh A."/>
            <person name="Wilkins M.J."/>
            <person name="Karaoz U."/>
            <person name="Brodie E.L."/>
            <person name="Williams K.H."/>
            <person name="Hubbard S.S."/>
            <person name="Banfield J.F."/>
        </authorList>
    </citation>
    <scope>NUCLEOTIDE SEQUENCE [LARGE SCALE GENOMIC DNA]</scope>
</reference>
<evidence type="ECO:0000256" key="1">
    <source>
        <dbReference type="SAM" id="Phobius"/>
    </source>
</evidence>
<feature type="transmembrane region" description="Helical" evidence="1">
    <location>
        <begin position="32"/>
        <end position="50"/>
    </location>
</feature>
<sequence length="66" mass="7489">MNYIPIILLLVGGIILIAGDVVMKKWAINQKISWYLIGLFFYLIGLNFLAQSYHFRNVAAASLIFV</sequence>
<gene>
    <name evidence="2" type="ORF">A2729_01825</name>
</gene>
<proteinExistence type="predicted"/>
<name>A0A1G1XXY5_9BACT</name>
<dbReference type="Proteomes" id="UP000178930">
    <property type="component" value="Unassembled WGS sequence"/>
</dbReference>
<protein>
    <submittedName>
        <fullName evidence="2">Uncharacterized protein</fullName>
    </submittedName>
</protein>
<feature type="transmembrane region" description="Helical" evidence="1">
    <location>
        <begin position="6"/>
        <end position="23"/>
    </location>
</feature>
<dbReference type="EMBL" id="MHIB01000008">
    <property type="protein sequence ID" value="OGY44983.1"/>
    <property type="molecule type" value="Genomic_DNA"/>
</dbReference>
<keyword evidence="1" id="KW-0472">Membrane</keyword>
<keyword evidence="1" id="KW-0812">Transmembrane</keyword>
<comment type="caution">
    <text evidence="2">The sequence shown here is derived from an EMBL/GenBank/DDBJ whole genome shotgun (WGS) entry which is preliminary data.</text>
</comment>
<accession>A0A1G1XXY5</accession>